<reference evidence="2 3" key="1">
    <citation type="journal article" date="2014" name="Genome Announc.">
        <title>Draft Genome Sequences of Marine Flavobacterium Nonlabens Strains NR17, NR24, NR27, NR32, NR33, and Ara13.</title>
        <authorList>
            <person name="Nakanishi M."/>
            <person name="Meirelles P."/>
            <person name="Suzuki R."/>
            <person name="Takatani N."/>
            <person name="Mino S."/>
            <person name="Suda W."/>
            <person name="Oshima K."/>
            <person name="Hattori M."/>
            <person name="Ohkuma M."/>
            <person name="Hosokawa M."/>
            <person name="Miyashita K."/>
            <person name="Thompson F.L."/>
            <person name="Niwa A."/>
            <person name="Sawabe T."/>
            <person name="Sawabe T."/>
        </authorList>
    </citation>
    <scope>NUCLEOTIDE SEQUENCE [LARGE SCALE GENOMIC DNA]</scope>
    <source>
        <strain evidence="3">JCM19314</strain>
    </source>
</reference>
<evidence type="ECO:0000313" key="3">
    <source>
        <dbReference type="Proteomes" id="UP000029226"/>
    </source>
</evidence>
<comment type="caution">
    <text evidence="2">The sequence shown here is derived from an EMBL/GenBank/DDBJ whole genome shotgun (WGS) entry which is preliminary data.</text>
</comment>
<dbReference type="AlphaFoldDB" id="A0A090QD74"/>
<sequence>MANPKAKNTQEYISFFPKWKSHFNTIYNVLQNTELEESIKWGGAPCYTLKGKNLIGMVGFKNHCAVWFHKGALLKDNKNSLINAQPGKTQLLRQLRYSESDMVDIELLKEYIIEAIAIEKNNT</sequence>
<dbReference type="EMBL" id="BBMM01000007">
    <property type="protein sequence ID" value="GAL00901.1"/>
    <property type="molecule type" value="Genomic_DNA"/>
</dbReference>
<accession>A0A090QD74</accession>
<organism evidence="2 3">
    <name type="scientific">Nonlabens ulvanivorans</name>
    <name type="common">Persicivirga ulvanivorans</name>
    <dbReference type="NCBI Taxonomy" id="906888"/>
    <lineage>
        <taxon>Bacteria</taxon>
        <taxon>Pseudomonadati</taxon>
        <taxon>Bacteroidota</taxon>
        <taxon>Flavobacteriia</taxon>
        <taxon>Flavobacteriales</taxon>
        <taxon>Flavobacteriaceae</taxon>
        <taxon>Nonlabens</taxon>
    </lineage>
</organism>
<dbReference type="Gene3D" id="3.90.1150.200">
    <property type="match status" value="1"/>
</dbReference>
<evidence type="ECO:0000313" key="2">
    <source>
        <dbReference type="EMBL" id="GAL00901.1"/>
    </source>
</evidence>
<name>A0A090QD74_NONUL</name>
<dbReference type="InterPro" id="IPR014922">
    <property type="entry name" value="YdhG-like"/>
</dbReference>
<gene>
    <name evidence="2" type="ORF">JCM19314_127</name>
</gene>
<dbReference type="Proteomes" id="UP000029226">
    <property type="component" value="Unassembled WGS sequence"/>
</dbReference>
<feature type="domain" description="YdhG-like" evidence="1">
    <location>
        <begin position="25"/>
        <end position="116"/>
    </location>
</feature>
<dbReference type="SUPFAM" id="SSF159888">
    <property type="entry name" value="YdhG-like"/>
    <property type="match status" value="1"/>
</dbReference>
<dbReference type="Pfam" id="PF08818">
    <property type="entry name" value="DUF1801"/>
    <property type="match status" value="1"/>
</dbReference>
<protein>
    <submittedName>
        <fullName evidence="2">DUF1801 domain-containing protein</fullName>
    </submittedName>
</protein>
<evidence type="ECO:0000259" key="1">
    <source>
        <dbReference type="Pfam" id="PF08818"/>
    </source>
</evidence>
<proteinExistence type="predicted"/>